<evidence type="ECO:0000256" key="2">
    <source>
        <dbReference type="ARBA" id="ARBA00022692"/>
    </source>
</evidence>
<dbReference type="Proteomes" id="UP001230207">
    <property type="component" value="Unassembled WGS sequence"/>
</dbReference>
<feature type="transmembrane region" description="Helical" evidence="5">
    <location>
        <begin position="76"/>
        <end position="95"/>
    </location>
</feature>
<reference evidence="7 8" key="1">
    <citation type="submission" date="2023-07" db="EMBL/GenBank/DDBJ databases">
        <title>Genomic Encyclopedia of Type Strains, Phase IV (KMG-IV): sequencing the most valuable type-strain genomes for metagenomic binning, comparative biology and taxonomic classification.</title>
        <authorList>
            <person name="Goeker M."/>
        </authorList>
    </citation>
    <scope>NUCLEOTIDE SEQUENCE [LARGE SCALE GENOMIC DNA]</scope>
    <source>
        <strain evidence="7 8">DSM 1112</strain>
    </source>
</reference>
<evidence type="ECO:0000259" key="6">
    <source>
        <dbReference type="Pfam" id="PF07298"/>
    </source>
</evidence>
<gene>
    <name evidence="7" type="ORF">QO002_003429</name>
</gene>
<sequence length="195" mass="20982">MAILVLGIVIFLGIHLVRSFAPGLRDAVIAKGGKGAWHAIHGICALVGLCLIAYGFDASRATSGILYTPPKFLSHIALTLMILACICLVAAFLPAGKIKVATKHPAVLAIKIWALAHLLANGETNSVLLFGTFLAWGVILRISMKRRWRFGLITHPVFVSYGYDVMAVIGGLIVYGLFVWRLHELLIGVSPIVMG</sequence>
<keyword evidence="2 5" id="KW-0812">Transmembrane</keyword>
<feature type="domain" description="NnrU" evidence="6">
    <location>
        <begin position="3"/>
        <end position="191"/>
    </location>
</feature>
<evidence type="ECO:0000256" key="5">
    <source>
        <dbReference type="SAM" id="Phobius"/>
    </source>
</evidence>
<accession>A0ABU0BUE4</accession>
<comment type="subcellular location">
    <subcellularLocation>
        <location evidence="1">Membrane</location>
        <topology evidence="1">Multi-pass membrane protein</topology>
    </subcellularLocation>
</comment>
<feature type="transmembrane region" description="Helical" evidence="5">
    <location>
        <begin position="35"/>
        <end position="56"/>
    </location>
</feature>
<keyword evidence="8" id="KW-1185">Reference proteome</keyword>
<keyword evidence="3 5" id="KW-1133">Transmembrane helix</keyword>
<evidence type="ECO:0000313" key="7">
    <source>
        <dbReference type="EMBL" id="MDQ0321291.1"/>
    </source>
</evidence>
<organism evidence="7 8">
    <name type="scientific">Pararhizobium capsulatum DSM 1112</name>
    <dbReference type="NCBI Taxonomy" id="1121113"/>
    <lineage>
        <taxon>Bacteria</taxon>
        <taxon>Pseudomonadati</taxon>
        <taxon>Pseudomonadota</taxon>
        <taxon>Alphaproteobacteria</taxon>
        <taxon>Hyphomicrobiales</taxon>
        <taxon>Rhizobiaceae</taxon>
        <taxon>Rhizobium/Agrobacterium group</taxon>
        <taxon>Pararhizobium</taxon>
    </lineage>
</organism>
<dbReference type="InterPro" id="IPR009915">
    <property type="entry name" value="NnrU_dom"/>
</dbReference>
<feature type="transmembrane region" description="Helical" evidence="5">
    <location>
        <begin position="127"/>
        <end position="144"/>
    </location>
</feature>
<dbReference type="RefSeq" id="WP_307231772.1">
    <property type="nucleotide sequence ID" value="NZ_JAUSVF010000001.1"/>
</dbReference>
<evidence type="ECO:0000256" key="3">
    <source>
        <dbReference type="ARBA" id="ARBA00022989"/>
    </source>
</evidence>
<dbReference type="Pfam" id="PF07298">
    <property type="entry name" value="NnrU"/>
    <property type="match status" value="1"/>
</dbReference>
<dbReference type="EMBL" id="JAUSVF010000001">
    <property type="protein sequence ID" value="MDQ0321291.1"/>
    <property type="molecule type" value="Genomic_DNA"/>
</dbReference>
<feature type="transmembrane region" description="Helical" evidence="5">
    <location>
        <begin position="156"/>
        <end position="180"/>
    </location>
</feature>
<protein>
    <submittedName>
        <fullName evidence="7">Membrane protein</fullName>
    </submittedName>
</protein>
<proteinExistence type="predicted"/>
<keyword evidence="4 5" id="KW-0472">Membrane</keyword>
<evidence type="ECO:0000313" key="8">
    <source>
        <dbReference type="Proteomes" id="UP001230207"/>
    </source>
</evidence>
<comment type="caution">
    <text evidence="7">The sequence shown here is derived from an EMBL/GenBank/DDBJ whole genome shotgun (WGS) entry which is preliminary data.</text>
</comment>
<evidence type="ECO:0000256" key="4">
    <source>
        <dbReference type="ARBA" id="ARBA00023136"/>
    </source>
</evidence>
<evidence type="ECO:0000256" key="1">
    <source>
        <dbReference type="ARBA" id="ARBA00004141"/>
    </source>
</evidence>
<name>A0ABU0BUE4_9HYPH</name>